<dbReference type="Proteomes" id="UP001515480">
    <property type="component" value="Unassembled WGS sequence"/>
</dbReference>
<comment type="caution">
    <text evidence="1">The sequence shown here is derived from an EMBL/GenBank/DDBJ whole genome shotgun (WGS) entry which is preliminary data.</text>
</comment>
<accession>A0AB34JAT4</accession>
<evidence type="ECO:0000313" key="1">
    <source>
        <dbReference type="EMBL" id="KAL1515885.1"/>
    </source>
</evidence>
<name>A0AB34JAT4_PRYPA</name>
<reference evidence="1 2" key="1">
    <citation type="journal article" date="2024" name="Science">
        <title>Giant polyketide synthase enzymes in the biosynthesis of giant marine polyether toxins.</title>
        <authorList>
            <person name="Fallon T.R."/>
            <person name="Shende V.V."/>
            <person name="Wierzbicki I.H."/>
            <person name="Pendleton A.L."/>
            <person name="Watervoot N.F."/>
            <person name="Auber R.P."/>
            <person name="Gonzalez D.J."/>
            <person name="Wisecaver J.H."/>
            <person name="Moore B.S."/>
        </authorList>
    </citation>
    <scope>NUCLEOTIDE SEQUENCE [LARGE SCALE GENOMIC DNA]</scope>
    <source>
        <strain evidence="1 2">12B1</strain>
    </source>
</reference>
<sequence length="74" mass="7895">MSTESAAGLVALMLELQTHAREGTPRRRNWRTVLSAVGEAYAEPSPQIRMIWLRCATCAAIAASAPGASRSAPK</sequence>
<dbReference type="EMBL" id="JBGBPQ010000011">
    <property type="protein sequence ID" value="KAL1515885.1"/>
    <property type="molecule type" value="Genomic_DNA"/>
</dbReference>
<protein>
    <submittedName>
        <fullName evidence="1">Uncharacterized protein</fullName>
    </submittedName>
</protein>
<dbReference type="AlphaFoldDB" id="A0AB34JAT4"/>
<gene>
    <name evidence="1" type="ORF">AB1Y20_002500</name>
</gene>
<evidence type="ECO:0000313" key="2">
    <source>
        <dbReference type="Proteomes" id="UP001515480"/>
    </source>
</evidence>
<proteinExistence type="predicted"/>
<organism evidence="1 2">
    <name type="scientific">Prymnesium parvum</name>
    <name type="common">Toxic golden alga</name>
    <dbReference type="NCBI Taxonomy" id="97485"/>
    <lineage>
        <taxon>Eukaryota</taxon>
        <taxon>Haptista</taxon>
        <taxon>Haptophyta</taxon>
        <taxon>Prymnesiophyceae</taxon>
        <taxon>Prymnesiales</taxon>
        <taxon>Prymnesiaceae</taxon>
        <taxon>Prymnesium</taxon>
    </lineage>
</organism>
<keyword evidence="2" id="KW-1185">Reference proteome</keyword>